<dbReference type="SUPFAM" id="SSF47413">
    <property type="entry name" value="lambda repressor-like DNA-binding domains"/>
    <property type="match status" value="1"/>
</dbReference>
<feature type="domain" description="HTH cro/C1-type" evidence="1">
    <location>
        <begin position="7"/>
        <end position="46"/>
    </location>
</feature>
<evidence type="ECO:0000259" key="1">
    <source>
        <dbReference type="PROSITE" id="PS50943"/>
    </source>
</evidence>
<dbReference type="Gene3D" id="1.10.260.40">
    <property type="entry name" value="lambda repressor-like DNA-binding domains"/>
    <property type="match status" value="1"/>
</dbReference>
<dbReference type="AlphaFoldDB" id="A0AAX3X2F1"/>
<dbReference type="InterPro" id="IPR001387">
    <property type="entry name" value="Cro/C1-type_HTH"/>
</dbReference>
<name>A0AAX3X2F1_9BACI</name>
<accession>A0AAX3X2F1</accession>
<protein>
    <submittedName>
        <fullName evidence="2">Helix-turn-helix transcriptional regulator</fullName>
    </submittedName>
</protein>
<organism evidence="2 3">
    <name type="scientific">Lysinibacillus pakistanensis</name>
    <dbReference type="NCBI Taxonomy" id="759811"/>
    <lineage>
        <taxon>Bacteria</taxon>
        <taxon>Bacillati</taxon>
        <taxon>Bacillota</taxon>
        <taxon>Bacilli</taxon>
        <taxon>Bacillales</taxon>
        <taxon>Bacillaceae</taxon>
        <taxon>Lysinibacillus</taxon>
    </lineage>
</organism>
<evidence type="ECO:0000313" key="2">
    <source>
        <dbReference type="EMBL" id="WHY53834.1"/>
    </source>
</evidence>
<dbReference type="Pfam" id="PF13560">
    <property type="entry name" value="HTH_31"/>
    <property type="match status" value="1"/>
</dbReference>
<proteinExistence type="predicted"/>
<evidence type="ECO:0000313" key="3">
    <source>
        <dbReference type="Proteomes" id="UP001178322"/>
    </source>
</evidence>
<gene>
    <name evidence="2" type="ORF">QNH24_11540</name>
</gene>
<reference evidence="2" key="1">
    <citation type="submission" date="2023-05" db="EMBL/GenBank/DDBJ databases">
        <title>Comparative genomics of Bacillaceae isolates and their secondary metabolite potential.</title>
        <authorList>
            <person name="Song L."/>
            <person name="Nielsen L.J."/>
            <person name="Mohite O."/>
            <person name="Xu X."/>
            <person name="Weber T."/>
            <person name="Kovacs A.T."/>
        </authorList>
    </citation>
    <scope>NUCLEOTIDE SEQUENCE</scope>
    <source>
        <strain evidence="2">LY1</strain>
    </source>
</reference>
<dbReference type="PROSITE" id="PS50943">
    <property type="entry name" value="HTH_CROC1"/>
    <property type="match status" value="1"/>
</dbReference>
<dbReference type="EMBL" id="CP126101">
    <property type="protein sequence ID" value="WHY53834.1"/>
    <property type="molecule type" value="Genomic_DNA"/>
</dbReference>
<dbReference type="Proteomes" id="UP001178322">
    <property type="component" value="Chromosome"/>
</dbReference>
<sequence length="88" mass="9921">MKIGAILQACRERAGLSQEELAHRMNRTQPCISKFENSVKVPDALTFMEWFKQTNTQEVAVAFLMGMDGLTILQTLLPVIGGFVCWFI</sequence>
<dbReference type="RefSeq" id="WP_054549355.1">
    <property type="nucleotide sequence ID" value="NZ_CP126101.1"/>
</dbReference>
<dbReference type="InterPro" id="IPR010982">
    <property type="entry name" value="Lambda_DNA-bd_dom_sf"/>
</dbReference>
<dbReference type="GO" id="GO:0003677">
    <property type="term" value="F:DNA binding"/>
    <property type="evidence" value="ECO:0007669"/>
    <property type="project" value="InterPro"/>
</dbReference>
<dbReference type="CDD" id="cd00093">
    <property type="entry name" value="HTH_XRE"/>
    <property type="match status" value="1"/>
</dbReference>